<feature type="domain" description="Spondin-like TSP1" evidence="4">
    <location>
        <begin position="2"/>
        <end position="54"/>
    </location>
</feature>
<comment type="caution">
    <text evidence="5">The sequence shown here is derived from an EMBL/GenBank/DDBJ whole genome shotgun (WGS) entry which is preliminary data.</text>
</comment>
<dbReference type="Gene3D" id="2.20.100.10">
    <property type="entry name" value="Thrombospondin type-1 (TSP1) repeat"/>
    <property type="match status" value="1"/>
</dbReference>
<evidence type="ECO:0000256" key="2">
    <source>
        <dbReference type="ARBA" id="ARBA00023157"/>
    </source>
</evidence>
<feature type="non-terminal residue" evidence="5">
    <location>
        <position position="56"/>
    </location>
</feature>
<evidence type="ECO:0000256" key="3">
    <source>
        <dbReference type="ARBA" id="ARBA00023180"/>
    </source>
</evidence>
<dbReference type="SUPFAM" id="SSF82895">
    <property type="entry name" value="TSP-1 type 1 repeat"/>
    <property type="match status" value="1"/>
</dbReference>
<dbReference type="PANTHER" id="PTHR20920">
    <property type="entry name" value="RPE-SPONDIN"/>
    <property type="match status" value="1"/>
</dbReference>
<name>A0ABD0N4L5_CIRMR</name>
<dbReference type="AlphaFoldDB" id="A0ABD0N4L5"/>
<accession>A0ABD0N4L5</accession>
<dbReference type="InterPro" id="IPR036383">
    <property type="entry name" value="TSP1_rpt_sf"/>
</dbReference>
<dbReference type="FunFam" id="2.20.100.10:FF:000001">
    <property type="entry name" value="semaphorin-5A isoform X1"/>
    <property type="match status" value="1"/>
</dbReference>
<dbReference type="SMART" id="SM00209">
    <property type="entry name" value="TSP1"/>
    <property type="match status" value="1"/>
</dbReference>
<keyword evidence="1" id="KW-0732">Signal</keyword>
<sequence length="56" mass="5785">GCVVSGWSSWTDCSATCGGGVSLRRKTVLQEPEPGGLSCFGPLEQHTACNTNSCLP</sequence>
<dbReference type="Pfam" id="PF19028">
    <property type="entry name" value="TSP1_spondin"/>
    <property type="match status" value="1"/>
</dbReference>
<dbReference type="InterPro" id="IPR039942">
    <property type="entry name" value="SBSPO"/>
</dbReference>
<evidence type="ECO:0000313" key="5">
    <source>
        <dbReference type="EMBL" id="KAL0156102.1"/>
    </source>
</evidence>
<dbReference type="InterPro" id="IPR000884">
    <property type="entry name" value="TSP1_rpt"/>
</dbReference>
<reference evidence="5 6" key="1">
    <citation type="submission" date="2024-05" db="EMBL/GenBank/DDBJ databases">
        <title>Genome sequencing and assembly of Indian major carp, Cirrhinus mrigala (Hamilton, 1822).</title>
        <authorList>
            <person name="Mohindra V."/>
            <person name="Chowdhury L.M."/>
            <person name="Lal K."/>
            <person name="Jena J.K."/>
        </authorList>
    </citation>
    <scope>NUCLEOTIDE SEQUENCE [LARGE SCALE GENOMIC DNA]</scope>
    <source>
        <strain evidence="5">CM1030</strain>
        <tissue evidence="5">Blood</tissue>
    </source>
</reference>
<feature type="non-terminal residue" evidence="5">
    <location>
        <position position="1"/>
    </location>
</feature>
<evidence type="ECO:0000313" key="6">
    <source>
        <dbReference type="Proteomes" id="UP001529510"/>
    </source>
</evidence>
<proteinExistence type="predicted"/>
<dbReference type="EMBL" id="JAMKFB020000024">
    <property type="protein sequence ID" value="KAL0156102.1"/>
    <property type="molecule type" value="Genomic_DNA"/>
</dbReference>
<dbReference type="Proteomes" id="UP001529510">
    <property type="component" value="Unassembled WGS sequence"/>
</dbReference>
<keyword evidence="2" id="KW-1015">Disulfide bond</keyword>
<keyword evidence="6" id="KW-1185">Reference proteome</keyword>
<evidence type="ECO:0000259" key="4">
    <source>
        <dbReference type="Pfam" id="PF19028"/>
    </source>
</evidence>
<keyword evidence="3" id="KW-0325">Glycoprotein</keyword>
<evidence type="ECO:0000256" key="1">
    <source>
        <dbReference type="ARBA" id="ARBA00022729"/>
    </source>
</evidence>
<dbReference type="InterPro" id="IPR044004">
    <property type="entry name" value="TSP1_spondin_dom"/>
</dbReference>
<protein>
    <recommendedName>
        <fullName evidence="4">Spondin-like TSP1 domain-containing protein</fullName>
    </recommendedName>
</protein>
<gene>
    <name evidence="5" type="ORF">M9458_047348</name>
</gene>
<dbReference type="PANTHER" id="PTHR20920:SF5">
    <property type="entry name" value="SMB DOMAIN-CONTAINING PROTEIN"/>
    <property type="match status" value="1"/>
</dbReference>
<organism evidence="5 6">
    <name type="scientific">Cirrhinus mrigala</name>
    <name type="common">Mrigala</name>
    <dbReference type="NCBI Taxonomy" id="683832"/>
    <lineage>
        <taxon>Eukaryota</taxon>
        <taxon>Metazoa</taxon>
        <taxon>Chordata</taxon>
        <taxon>Craniata</taxon>
        <taxon>Vertebrata</taxon>
        <taxon>Euteleostomi</taxon>
        <taxon>Actinopterygii</taxon>
        <taxon>Neopterygii</taxon>
        <taxon>Teleostei</taxon>
        <taxon>Ostariophysi</taxon>
        <taxon>Cypriniformes</taxon>
        <taxon>Cyprinidae</taxon>
        <taxon>Labeoninae</taxon>
        <taxon>Labeonini</taxon>
        <taxon>Cirrhinus</taxon>
    </lineage>
</organism>
<dbReference type="PROSITE" id="PS50092">
    <property type="entry name" value="TSP1"/>
    <property type="match status" value="1"/>
</dbReference>